<feature type="domain" description="ABC transporter" evidence="5">
    <location>
        <begin position="9"/>
        <end position="240"/>
    </location>
</feature>
<evidence type="ECO:0000256" key="2">
    <source>
        <dbReference type="ARBA" id="ARBA00022448"/>
    </source>
</evidence>
<name>A0A6A7Y3L6_9HYPH</name>
<reference evidence="6 7" key="1">
    <citation type="submission" date="2019-09" db="EMBL/GenBank/DDBJ databases">
        <title>Segnochrobactrum spirostomi gen. nov., sp. nov., isolated from the ciliate Spirostomum cf. yagiui and description of a novel family, Segnochrobactraceae fam. nov. within the order Rhizobiales of the class Alphaproteobacteria.</title>
        <authorList>
            <person name="Akter S."/>
            <person name="Shazib S.U.A."/>
            <person name="Shin M.K."/>
        </authorList>
    </citation>
    <scope>NUCLEOTIDE SEQUENCE [LARGE SCALE GENOMIC DNA]</scope>
    <source>
        <strain evidence="6 7">Sp-1</strain>
    </source>
</reference>
<dbReference type="InterPro" id="IPR017871">
    <property type="entry name" value="ABC_transporter-like_CS"/>
</dbReference>
<proteinExistence type="inferred from homology"/>
<organism evidence="6 7">
    <name type="scientific">Segnochrobactrum spirostomi</name>
    <dbReference type="NCBI Taxonomy" id="2608987"/>
    <lineage>
        <taxon>Bacteria</taxon>
        <taxon>Pseudomonadati</taxon>
        <taxon>Pseudomonadota</taxon>
        <taxon>Alphaproteobacteria</taxon>
        <taxon>Hyphomicrobiales</taxon>
        <taxon>Segnochrobactraceae</taxon>
        <taxon>Segnochrobactrum</taxon>
    </lineage>
</organism>
<dbReference type="Proteomes" id="UP000332515">
    <property type="component" value="Unassembled WGS sequence"/>
</dbReference>
<evidence type="ECO:0000256" key="4">
    <source>
        <dbReference type="ARBA" id="ARBA00022840"/>
    </source>
</evidence>
<dbReference type="RefSeq" id="WP_153481564.1">
    <property type="nucleotide sequence ID" value="NZ_VWNA01000001.1"/>
</dbReference>
<dbReference type="InterPro" id="IPR050166">
    <property type="entry name" value="ABC_transporter_ATP-bind"/>
</dbReference>
<dbReference type="AlphaFoldDB" id="A0A6A7Y3L6"/>
<dbReference type="InterPro" id="IPR003593">
    <property type="entry name" value="AAA+_ATPase"/>
</dbReference>
<keyword evidence="3" id="KW-0547">Nucleotide-binding</keyword>
<dbReference type="Pfam" id="PF00005">
    <property type="entry name" value="ABC_tran"/>
    <property type="match status" value="1"/>
</dbReference>
<keyword evidence="7" id="KW-1185">Reference proteome</keyword>
<keyword evidence="4 6" id="KW-0067">ATP-binding</keyword>
<sequence>MSAAPLPKLKVAGLAKYYGPPARRFEALSNIDLTLADNEFVSLVGTSGCGKSTLLSIVAGLQEFEAGSVEVDGVPVTGPGLDRGVVFQSYTLLPWLTARQNVEFALKAAGYKAGECRDIAEEHLALVKLSKFANAYPSELSGGMKQRVAIARALSYRPKMLLMDEPFGALDALTRHQMQELLTRIWEEHRLTVLFVTHDVEEAVYLSDRIVVMAMGPGRIKESFDVPLPRPRNQDMIASRDFIDLQRAVIRSIREGSISADDAA</sequence>
<dbReference type="PANTHER" id="PTHR42788:SF13">
    <property type="entry name" value="ALIPHATIC SULFONATES IMPORT ATP-BINDING PROTEIN SSUB"/>
    <property type="match status" value="1"/>
</dbReference>
<evidence type="ECO:0000313" key="7">
    <source>
        <dbReference type="Proteomes" id="UP000332515"/>
    </source>
</evidence>
<dbReference type="PROSITE" id="PS00211">
    <property type="entry name" value="ABC_TRANSPORTER_1"/>
    <property type="match status" value="1"/>
</dbReference>
<dbReference type="InterPro" id="IPR027417">
    <property type="entry name" value="P-loop_NTPase"/>
</dbReference>
<protein>
    <submittedName>
        <fullName evidence="6">ABC transporter ATP-binding protein</fullName>
    </submittedName>
</protein>
<evidence type="ECO:0000256" key="1">
    <source>
        <dbReference type="ARBA" id="ARBA00005417"/>
    </source>
</evidence>
<dbReference type="CDD" id="cd03293">
    <property type="entry name" value="ABC_NrtD_SsuB_transporters"/>
    <property type="match status" value="1"/>
</dbReference>
<comment type="caution">
    <text evidence="6">The sequence shown here is derived from an EMBL/GenBank/DDBJ whole genome shotgun (WGS) entry which is preliminary data.</text>
</comment>
<evidence type="ECO:0000259" key="5">
    <source>
        <dbReference type="PROSITE" id="PS50893"/>
    </source>
</evidence>
<dbReference type="PANTHER" id="PTHR42788">
    <property type="entry name" value="TAURINE IMPORT ATP-BINDING PROTEIN-RELATED"/>
    <property type="match status" value="1"/>
</dbReference>
<evidence type="ECO:0000256" key="3">
    <source>
        <dbReference type="ARBA" id="ARBA00022741"/>
    </source>
</evidence>
<dbReference type="PROSITE" id="PS50893">
    <property type="entry name" value="ABC_TRANSPORTER_2"/>
    <property type="match status" value="1"/>
</dbReference>
<dbReference type="InterPro" id="IPR003439">
    <property type="entry name" value="ABC_transporter-like_ATP-bd"/>
</dbReference>
<dbReference type="EMBL" id="VWNA01000001">
    <property type="protein sequence ID" value="MQT13305.1"/>
    <property type="molecule type" value="Genomic_DNA"/>
</dbReference>
<dbReference type="Gene3D" id="3.40.50.300">
    <property type="entry name" value="P-loop containing nucleotide triphosphate hydrolases"/>
    <property type="match status" value="1"/>
</dbReference>
<accession>A0A6A7Y3L6</accession>
<comment type="similarity">
    <text evidence="1">Belongs to the ABC transporter superfamily.</text>
</comment>
<evidence type="ECO:0000313" key="6">
    <source>
        <dbReference type="EMBL" id="MQT13305.1"/>
    </source>
</evidence>
<keyword evidence="2" id="KW-0813">Transport</keyword>
<dbReference type="GO" id="GO:0005524">
    <property type="term" value="F:ATP binding"/>
    <property type="evidence" value="ECO:0007669"/>
    <property type="project" value="UniProtKB-KW"/>
</dbReference>
<dbReference type="GO" id="GO:0016887">
    <property type="term" value="F:ATP hydrolysis activity"/>
    <property type="evidence" value="ECO:0007669"/>
    <property type="project" value="InterPro"/>
</dbReference>
<dbReference type="SUPFAM" id="SSF52540">
    <property type="entry name" value="P-loop containing nucleoside triphosphate hydrolases"/>
    <property type="match status" value="1"/>
</dbReference>
<gene>
    <name evidence="6" type="ORF">F0357_11755</name>
</gene>
<dbReference type="SMART" id="SM00382">
    <property type="entry name" value="AAA"/>
    <property type="match status" value="1"/>
</dbReference>